<dbReference type="Proteomes" id="UP000193467">
    <property type="component" value="Unassembled WGS sequence"/>
</dbReference>
<protein>
    <recommendedName>
        <fullName evidence="3">F-box domain-containing protein</fullName>
    </recommendedName>
</protein>
<proteinExistence type="predicted"/>
<name>A0A1Y2FD27_9BASI</name>
<comment type="caution">
    <text evidence="1">The sequence shown here is derived from an EMBL/GenBank/DDBJ whole genome shotgun (WGS) entry which is preliminary data.</text>
</comment>
<dbReference type="AlphaFoldDB" id="A0A1Y2FD27"/>
<organism evidence="1 2">
    <name type="scientific">Leucosporidium creatinivorum</name>
    <dbReference type="NCBI Taxonomy" id="106004"/>
    <lineage>
        <taxon>Eukaryota</taxon>
        <taxon>Fungi</taxon>
        <taxon>Dikarya</taxon>
        <taxon>Basidiomycota</taxon>
        <taxon>Pucciniomycotina</taxon>
        <taxon>Microbotryomycetes</taxon>
        <taxon>Leucosporidiales</taxon>
        <taxon>Leucosporidium</taxon>
    </lineage>
</organism>
<accession>A0A1Y2FD27</accession>
<sequence length="456" mass="50961">MTDVQISEKLASPTTALSSSPTYFDRLPRELKIQILEWCDKLDDKITLCEFSSTCTEFRRLGEPIIFGDLTFFMDYSLDMVNFDPNEVDVESFLPFFALSQKYGHLMKRMRVDLATSNVLSPAEPELVTAKMRWESFQESLGNLSALEHLDIDCLPSLIHAPGMHGNDHLLRASPTIGRTLTSLRLVGLPFPSAMSAPRVAEILVNLPLLTSLILKHVEDPGLDMSEALRLQEAVTGLLHLRELRLSAVMSKVIQGATFDGPLELLACENVAAPALFEAIRPLGATFHTLTWCNYSGHEPEPLTNLTPLDLPHLRHLALNVRAELSILDLFASGRLETLHCCQYEDAGSRFAIRIDPLVEQINLAAVRRTILRHKDSLRQLGVHLLSHHDHVFDLLDKAEGAESAVLTVYQAAGFGEGESIKTEARKVRARWDGIAELCRLEGIDVGFRRWDERAL</sequence>
<dbReference type="InParanoid" id="A0A1Y2FD27"/>
<evidence type="ECO:0008006" key="3">
    <source>
        <dbReference type="Google" id="ProtNLM"/>
    </source>
</evidence>
<keyword evidence="2" id="KW-1185">Reference proteome</keyword>
<dbReference type="EMBL" id="MCGR01000022">
    <property type="protein sequence ID" value="ORY81828.1"/>
    <property type="molecule type" value="Genomic_DNA"/>
</dbReference>
<evidence type="ECO:0000313" key="1">
    <source>
        <dbReference type="EMBL" id="ORY81828.1"/>
    </source>
</evidence>
<evidence type="ECO:0000313" key="2">
    <source>
        <dbReference type="Proteomes" id="UP000193467"/>
    </source>
</evidence>
<reference evidence="1 2" key="1">
    <citation type="submission" date="2016-07" db="EMBL/GenBank/DDBJ databases">
        <title>Pervasive Adenine N6-methylation of Active Genes in Fungi.</title>
        <authorList>
            <consortium name="DOE Joint Genome Institute"/>
            <person name="Mondo S.J."/>
            <person name="Dannebaum R.O."/>
            <person name="Kuo R.C."/>
            <person name="Labutti K."/>
            <person name="Haridas S."/>
            <person name="Kuo A."/>
            <person name="Salamov A."/>
            <person name="Ahrendt S.R."/>
            <person name="Lipzen A."/>
            <person name="Sullivan W."/>
            <person name="Andreopoulos W.B."/>
            <person name="Clum A."/>
            <person name="Lindquist E."/>
            <person name="Daum C."/>
            <person name="Ramamoorthy G.K."/>
            <person name="Gryganskyi A."/>
            <person name="Culley D."/>
            <person name="Magnuson J.K."/>
            <person name="James T.Y."/>
            <person name="O'Malley M.A."/>
            <person name="Stajich J.E."/>
            <person name="Spatafora J.W."/>
            <person name="Visel A."/>
            <person name="Grigoriev I.V."/>
        </authorList>
    </citation>
    <scope>NUCLEOTIDE SEQUENCE [LARGE SCALE GENOMIC DNA]</scope>
    <source>
        <strain evidence="1 2">62-1032</strain>
    </source>
</reference>
<gene>
    <name evidence="1" type="ORF">BCR35DRAFT_331583</name>
</gene>
<dbReference type="SUPFAM" id="SSF52047">
    <property type="entry name" value="RNI-like"/>
    <property type="match status" value="1"/>
</dbReference>